<evidence type="ECO:0000259" key="7">
    <source>
        <dbReference type="PROSITE" id="PS50943"/>
    </source>
</evidence>
<evidence type="ECO:0000256" key="5">
    <source>
        <dbReference type="ARBA" id="ARBA00023125"/>
    </source>
</evidence>
<dbReference type="InterPro" id="IPR000943">
    <property type="entry name" value="RNA_pol_sigma70"/>
</dbReference>
<dbReference type="InterPro" id="IPR007630">
    <property type="entry name" value="RNA_pol_sigma70_r4"/>
</dbReference>
<organism evidence="8 9">
    <name type="scientific">Janibacter alittae</name>
    <dbReference type="NCBI Taxonomy" id="3115209"/>
    <lineage>
        <taxon>Bacteria</taxon>
        <taxon>Bacillati</taxon>
        <taxon>Actinomycetota</taxon>
        <taxon>Actinomycetes</taxon>
        <taxon>Micrococcales</taxon>
        <taxon>Intrasporangiaceae</taxon>
        <taxon>Janibacter</taxon>
    </lineage>
</organism>
<keyword evidence="5" id="KW-0238">DNA-binding</keyword>
<evidence type="ECO:0000256" key="2">
    <source>
        <dbReference type="ARBA" id="ARBA00022969"/>
    </source>
</evidence>
<comment type="similarity">
    <text evidence="1">Belongs to the sigma-70 factor family.</text>
</comment>
<keyword evidence="4" id="KW-0731">Sigma factor</keyword>
<dbReference type="EMBL" id="CP144913">
    <property type="protein sequence ID" value="WXB77856.1"/>
    <property type="molecule type" value="Genomic_DNA"/>
</dbReference>
<evidence type="ECO:0000313" key="9">
    <source>
        <dbReference type="Proteomes" id="UP001382727"/>
    </source>
</evidence>
<dbReference type="InterPro" id="IPR007627">
    <property type="entry name" value="RNA_pol_sigma70_r2"/>
</dbReference>
<dbReference type="CDD" id="cd06171">
    <property type="entry name" value="Sigma70_r4"/>
    <property type="match status" value="1"/>
</dbReference>
<dbReference type="Pfam" id="PF04539">
    <property type="entry name" value="Sigma70_r3"/>
    <property type="match status" value="1"/>
</dbReference>
<dbReference type="SUPFAM" id="SSF88946">
    <property type="entry name" value="Sigma2 domain of RNA polymerase sigma factors"/>
    <property type="match status" value="1"/>
</dbReference>
<evidence type="ECO:0000256" key="1">
    <source>
        <dbReference type="ARBA" id="ARBA00007788"/>
    </source>
</evidence>
<evidence type="ECO:0000256" key="3">
    <source>
        <dbReference type="ARBA" id="ARBA00023015"/>
    </source>
</evidence>
<dbReference type="SUPFAM" id="SSF88659">
    <property type="entry name" value="Sigma3 and sigma4 domains of RNA polymerase sigma factors"/>
    <property type="match status" value="2"/>
</dbReference>
<accession>A0ABZ2ML90</accession>
<dbReference type="Gene3D" id="1.20.140.160">
    <property type="match status" value="1"/>
</dbReference>
<dbReference type="InterPro" id="IPR014284">
    <property type="entry name" value="RNA_pol_sigma-70_dom"/>
</dbReference>
<proteinExistence type="inferred from homology"/>
<keyword evidence="6" id="KW-0804">Transcription</keyword>
<keyword evidence="3" id="KW-0805">Transcription regulation</keyword>
<dbReference type="Pfam" id="PF04545">
    <property type="entry name" value="Sigma70_r4"/>
    <property type="match status" value="1"/>
</dbReference>
<dbReference type="PRINTS" id="PR00046">
    <property type="entry name" value="SIGMA70FCT"/>
</dbReference>
<keyword evidence="9" id="KW-1185">Reference proteome</keyword>
<keyword evidence="2" id="KW-0749">Sporulation</keyword>
<gene>
    <name evidence="8" type="ORF">V1351_07210</name>
</gene>
<protein>
    <submittedName>
        <fullName evidence="8">Sigma-70 family RNA polymerase sigma factor</fullName>
    </submittedName>
</protein>
<evidence type="ECO:0000313" key="8">
    <source>
        <dbReference type="EMBL" id="WXB77856.1"/>
    </source>
</evidence>
<sequence length="274" mass="30271">MSIAPQESPSQARDRESVELLAQAWAEPDPALASRLRERVILANRCLADGLARRFEGRGIEADDLHQVAMLGLVQAARRYRPEKGHGFTAFAAPTINGELKRYFRDHGWAVRPPRALQEMHQQVRDTSAALGQTHHRDVSDAEVAAELGIGADEVRAARAAGERYRSTSLDAPVGTFGPVLSETLAGGDGEETYDKVVTLISLRSAMEDLDERERQILTLRFSADLTQREIGERIGVSQMQVSRILSALCRRLRTRIEGWAPTSSSSHQVQVNP</sequence>
<dbReference type="Proteomes" id="UP001382727">
    <property type="component" value="Chromosome"/>
</dbReference>
<dbReference type="InterPro" id="IPR013324">
    <property type="entry name" value="RNA_pol_sigma_r3/r4-like"/>
</dbReference>
<dbReference type="Gene3D" id="1.20.120.1810">
    <property type="match status" value="1"/>
</dbReference>
<reference evidence="8 9" key="1">
    <citation type="submission" date="2024-02" db="EMBL/GenBank/DDBJ databases">
        <title>Janibacter sp. nov., isolated from gut of marine sandworm.</title>
        <authorList>
            <person name="Kim B."/>
            <person name="Jun M.O."/>
            <person name="Shin N.-R."/>
        </authorList>
    </citation>
    <scope>NUCLEOTIDE SEQUENCE [LARGE SCALE GENOMIC DNA]</scope>
    <source>
        <strain evidence="8 9">A1S7</strain>
    </source>
</reference>
<evidence type="ECO:0000256" key="6">
    <source>
        <dbReference type="ARBA" id="ARBA00023163"/>
    </source>
</evidence>
<dbReference type="NCBIfam" id="TIGR02937">
    <property type="entry name" value="sigma70-ECF"/>
    <property type="match status" value="1"/>
</dbReference>
<dbReference type="PANTHER" id="PTHR30385">
    <property type="entry name" value="SIGMA FACTOR F FLAGELLAR"/>
    <property type="match status" value="1"/>
</dbReference>
<dbReference type="PROSITE" id="PS50943">
    <property type="entry name" value="HTH_CROC1"/>
    <property type="match status" value="1"/>
</dbReference>
<dbReference type="InterPro" id="IPR001387">
    <property type="entry name" value="Cro/C1-type_HTH"/>
</dbReference>
<dbReference type="PANTHER" id="PTHR30385:SF4">
    <property type="entry name" value="RNA POLYMERASE SIGMA-E FACTOR"/>
    <property type="match status" value="1"/>
</dbReference>
<dbReference type="InterPro" id="IPR007624">
    <property type="entry name" value="RNA_pol_sigma70_r3"/>
</dbReference>
<name>A0ABZ2ML90_9MICO</name>
<evidence type="ECO:0000256" key="4">
    <source>
        <dbReference type="ARBA" id="ARBA00023082"/>
    </source>
</evidence>
<dbReference type="Pfam" id="PF04542">
    <property type="entry name" value="Sigma70_r2"/>
    <property type="match status" value="1"/>
</dbReference>
<dbReference type="RefSeq" id="WP_338752125.1">
    <property type="nucleotide sequence ID" value="NZ_CP144913.1"/>
</dbReference>
<dbReference type="InterPro" id="IPR013325">
    <property type="entry name" value="RNA_pol_sigma_r2"/>
</dbReference>
<feature type="domain" description="HTH cro/C1-type" evidence="7">
    <location>
        <begin position="217"/>
        <end position="245"/>
    </location>
</feature>